<evidence type="ECO:0000313" key="3">
    <source>
        <dbReference type="Proteomes" id="UP001163846"/>
    </source>
</evidence>
<reference evidence="2" key="1">
    <citation type="submission" date="2022-08" db="EMBL/GenBank/DDBJ databases">
        <authorList>
            <consortium name="DOE Joint Genome Institute"/>
            <person name="Min B."/>
            <person name="Riley R."/>
            <person name="Sierra-Patev S."/>
            <person name="Naranjo-Ortiz M."/>
            <person name="Looney B."/>
            <person name="Konkel Z."/>
            <person name="Slot J.C."/>
            <person name="Sakamoto Y."/>
            <person name="Steenwyk J.L."/>
            <person name="Rokas A."/>
            <person name="Carro J."/>
            <person name="Camarero S."/>
            <person name="Ferreira P."/>
            <person name="Molpeceres G."/>
            <person name="Ruiz-Duenas F.J."/>
            <person name="Serrano A."/>
            <person name="Henrissat B."/>
            <person name="Drula E."/>
            <person name="Hughes K.W."/>
            <person name="Mata J.L."/>
            <person name="Ishikawa N.K."/>
            <person name="Vargas-Isla R."/>
            <person name="Ushijima S."/>
            <person name="Smith C.A."/>
            <person name="Ahrendt S."/>
            <person name="Andreopoulos W."/>
            <person name="He G."/>
            <person name="Labutti K."/>
            <person name="Lipzen A."/>
            <person name="Ng V."/>
            <person name="Sandor L."/>
            <person name="Barry K."/>
            <person name="Martinez A.T."/>
            <person name="Xiao Y."/>
            <person name="Gibbons J.G."/>
            <person name="Terashima K."/>
            <person name="Hibbett D.S."/>
            <person name="Grigoriev I.V."/>
        </authorList>
    </citation>
    <scope>NUCLEOTIDE SEQUENCE</scope>
    <source>
        <strain evidence="2">TFB9207</strain>
    </source>
</reference>
<comment type="caution">
    <text evidence="2">The sequence shown here is derived from an EMBL/GenBank/DDBJ whole genome shotgun (WGS) entry which is preliminary data.</text>
</comment>
<dbReference type="EMBL" id="MU805992">
    <property type="protein sequence ID" value="KAJ3842872.1"/>
    <property type="molecule type" value="Genomic_DNA"/>
</dbReference>
<gene>
    <name evidence="2" type="ORF">F5878DRAFT_606563</name>
</gene>
<feature type="transmembrane region" description="Helical" evidence="1">
    <location>
        <begin position="44"/>
        <end position="65"/>
    </location>
</feature>
<dbReference type="Proteomes" id="UP001163846">
    <property type="component" value="Unassembled WGS sequence"/>
</dbReference>
<keyword evidence="1" id="KW-0472">Membrane</keyword>
<evidence type="ECO:0000256" key="1">
    <source>
        <dbReference type="SAM" id="Phobius"/>
    </source>
</evidence>
<name>A0AA38PH66_9AGAR</name>
<keyword evidence="1" id="KW-1133">Transmembrane helix</keyword>
<proteinExistence type="predicted"/>
<feature type="transmembrane region" description="Helical" evidence="1">
    <location>
        <begin position="5"/>
        <end position="24"/>
    </location>
</feature>
<keyword evidence="1" id="KW-0812">Transmembrane</keyword>
<accession>A0AA38PH66</accession>
<organism evidence="2 3">
    <name type="scientific">Lentinula raphanica</name>
    <dbReference type="NCBI Taxonomy" id="153919"/>
    <lineage>
        <taxon>Eukaryota</taxon>
        <taxon>Fungi</taxon>
        <taxon>Dikarya</taxon>
        <taxon>Basidiomycota</taxon>
        <taxon>Agaricomycotina</taxon>
        <taxon>Agaricomycetes</taxon>
        <taxon>Agaricomycetidae</taxon>
        <taxon>Agaricales</taxon>
        <taxon>Marasmiineae</taxon>
        <taxon>Omphalotaceae</taxon>
        <taxon>Lentinula</taxon>
    </lineage>
</organism>
<sequence>MTIFFWLFPLLFLVVLLFTTQFHYLDFSTCLMNEYPRIYSSSPAGYNCSVFYAVSAVIFVSRFHLSASNM</sequence>
<dbReference type="AlphaFoldDB" id="A0AA38PH66"/>
<protein>
    <submittedName>
        <fullName evidence="2">Uncharacterized protein</fullName>
    </submittedName>
</protein>
<keyword evidence="3" id="KW-1185">Reference proteome</keyword>
<evidence type="ECO:0000313" key="2">
    <source>
        <dbReference type="EMBL" id="KAJ3842872.1"/>
    </source>
</evidence>